<evidence type="ECO:0000256" key="1">
    <source>
        <dbReference type="ARBA" id="ARBA00023015"/>
    </source>
</evidence>
<dbReference type="GO" id="GO:0003700">
    <property type="term" value="F:DNA-binding transcription factor activity"/>
    <property type="evidence" value="ECO:0007669"/>
    <property type="project" value="InterPro"/>
</dbReference>
<proteinExistence type="predicted"/>
<comment type="caution">
    <text evidence="6">The sequence shown here is derived from an EMBL/GenBank/DDBJ whole genome shotgun (WGS) entry which is preliminary data.</text>
</comment>
<evidence type="ECO:0000256" key="3">
    <source>
        <dbReference type="ARBA" id="ARBA00023163"/>
    </source>
</evidence>
<dbReference type="InterPro" id="IPR009057">
    <property type="entry name" value="Homeodomain-like_sf"/>
</dbReference>
<organism evidence="6 7">
    <name type="scientific">Paenibacillus elgii</name>
    <dbReference type="NCBI Taxonomy" id="189691"/>
    <lineage>
        <taxon>Bacteria</taxon>
        <taxon>Bacillati</taxon>
        <taxon>Bacillota</taxon>
        <taxon>Bacilli</taxon>
        <taxon>Bacillales</taxon>
        <taxon>Paenibacillaceae</taxon>
        <taxon>Paenibacillus</taxon>
    </lineage>
</organism>
<dbReference type="RefSeq" id="WP_063181667.1">
    <property type="nucleotide sequence ID" value="NZ_LQRA01000052.1"/>
</dbReference>
<dbReference type="InterPro" id="IPR018062">
    <property type="entry name" value="HTH_AraC-typ_CS"/>
</dbReference>
<sequence>MIVLWDVDQEKGSGTIVGHEIEEMQEYVPIRCAMHWEEVGACVQEGCGALFTMTSRTEPPPEGDRGALPSGVPQYLITHVDKQAKLLIRFFLFYLASLSLDSNRPLQPSSAGTHEIDWNKSIQYIQDNLDNSELSLEEVAKQNYVCKWHFSKMFKKQFGITFREFLIQERIDLAKRMLLTDESVTNVCYAVGYGDLTHFGRMFQKKVGMPPSRFKSMHWKKTGSREGSLG</sequence>
<protein>
    <recommendedName>
        <fullName evidence="5">HTH araC/xylS-type domain-containing protein</fullName>
    </recommendedName>
</protein>
<dbReference type="SMART" id="SM00342">
    <property type="entry name" value="HTH_ARAC"/>
    <property type="match status" value="1"/>
</dbReference>
<evidence type="ECO:0000256" key="4">
    <source>
        <dbReference type="SAM" id="MobiDB-lite"/>
    </source>
</evidence>
<keyword evidence="3" id="KW-0804">Transcription</keyword>
<gene>
    <name evidence="6" type="ORF">AV654_16765</name>
</gene>
<keyword evidence="1" id="KW-0805">Transcription regulation</keyword>
<dbReference type="SUPFAM" id="SSF46689">
    <property type="entry name" value="Homeodomain-like"/>
    <property type="match status" value="2"/>
</dbReference>
<dbReference type="OrthoDB" id="9799319at2"/>
<evidence type="ECO:0000259" key="5">
    <source>
        <dbReference type="PROSITE" id="PS01124"/>
    </source>
</evidence>
<dbReference type="GO" id="GO:0043565">
    <property type="term" value="F:sequence-specific DNA binding"/>
    <property type="evidence" value="ECO:0007669"/>
    <property type="project" value="InterPro"/>
</dbReference>
<evidence type="ECO:0000313" key="7">
    <source>
        <dbReference type="Proteomes" id="UP000076563"/>
    </source>
</evidence>
<dbReference type="EMBL" id="LQRA01000052">
    <property type="protein sequence ID" value="KZE79131.1"/>
    <property type="molecule type" value="Genomic_DNA"/>
</dbReference>
<dbReference type="PANTHER" id="PTHR43280">
    <property type="entry name" value="ARAC-FAMILY TRANSCRIPTIONAL REGULATOR"/>
    <property type="match status" value="1"/>
</dbReference>
<dbReference type="Gene3D" id="1.10.10.60">
    <property type="entry name" value="Homeodomain-like"/>
    <property type="match status" value="2"/>
</dbReference>
<reference evidence="7" key="1">
    <citation type="submission" date="2016-01" db="EMBL/GenBank/DDBJ databases">
        <title>Draft genome of Chromobacterium sp. F49.</title>
        <authorList>
            <person name="Hong K.W."/>
        </authorList>
    </citation>
    <scope>NUCLEOTIDE SEQUENCE [LARGE SCALE GENOMIC DNA]</scope>
    <source>
        <strain evidence="7">M63</strain>
    </source>
</reference>
<name>A0A163YAN5_9BACL</name>
<keyword evidence="2" id="KW-0238">DNA-binding</keyword>
<feature type="domain" description="HTH araC/xylS-type" evidence="5">
    <location>
        <begin position="119"/>
        <end position="217"/>
    </location>
</feature>
<dbReference type="Proteomes" id="UP000076563">
    <property type="component" value="Unassembled WGS sequence"/>
</dbReference>
<dbReference type="PROSITE" id="PS00041">
    <property type="entry name" value="HTH_ARAC_FAMILY_1"/>
    <property type="match status" value="1"/>
</dbReference>
<evidence type="ECO:0000256" key="2">
    <source>
        <dbReference type="ARBA" id="ARBA00023125"/>
    </source>
</evidence>
<dbReference type="PANTHER" id="PTHR43280:SF2">
    <property type="entry name" value="HTH-TYPE TRANSCRIPTIONAL REGULATOR EXSA"/>
    <property type="match status" value="1"/>
</dbReference>
<evidence type="ECO:0000313" key="6">
    <source>
        <dbReference type="EMBL" id="KZE79131.1"/>
    </source>
</evidence>
<accession>A0A163YAN5</accession>
<feature type="region of interest" description="Disordered" evidence="4">
    <location>
        <begin position="211"/>
        <end position="230"/>
    </location>
</feature>
<dbReference type="PROSITE" id="PS01124">
    <property type="entry name" value="HTH_ARAC_FAMILY_2"/>
    <property type="match status" value="1"/>
</dbReference>
<dbReference type="InterPro" id="IPR018060">
    <property type="entry name" value="HTH_AraC"/>
</dbReference>
<dbReference type="Pfam" id="PF12833">
    <property type="entry name" value="HTH_18"/>
    <property type="match status" value="1"/>
</dbReference>
<dbReference type="AlphaFoldDB" id="A0A163YAN5"/>
<keyword evidence="7" id="KW-1185">Reference proteome</keyword>